<name>A0ABV5X4L4_9MICO</name>
<gene>
    <name evidence="1" type="ORF">ACFFN1_13485</name>
</gene>
<keyword evidence="2" id="KW-1185">Reference proteome</keyword>
<accession>A0ABV5X4L4</accession>
<reference evidence="1 2" key="1">
    <citation type="submission" date="2024-09" db="EMBL/GenBank/DDBJ databases">
        <authorList>
            <person name="Sun Q."/>
            <person name="Mori K."/>
        </authorList>
    </citation>
    <scope>NUCLEOTIDE SEQUENCE [LARGE SCALE GENOMIC DNA]</scope>
    <source>
        <strain evidence="1 2">JCM 11683</strain>
    </source>
</reference>
<sequence length="325" mass="33512">MDTTALSPPAGQLSAVTRSGTAVLPDPLPGLAPSDVISHVTAARLHGMPVIDTDAGAPGSAAQLHVSHPRKGGDTEQLHRWRNPVLPPDRLSFGALTVTTPARTVVDLSRDLGIIAGVLAADHLLRSAHDRQRVQNELHAAAETQQRRNRFSRVRMVLATATGESGSAAESVLLVLLRALGLGGFRQNVALPGAVVPGGSGPDGESAVSFLFPRLRVIIDVDRGGEEPLPGSEVRSELPVTTLPATPLPAGPLPVTTLPAAAELAAADYACVRIEAAELLHRLRQGADAGQLCGWLAAQLSGTPLAEEISPAAPGSRPSGAAGRT</sequence>
<proteinExistence type="predicted"/>
<protein>
    <submittedName>
        <fullName evidence="1">Uncharacterized protein</fullName>
    </submittedName>
</protein>
<evidence type="ECO:0000313" key="1">
    <source>
        <dbReference type="EMBL" id="MFB9777401.1"/>
    </source>
</evidence>
<dbReference type="EMBL" id="JBHMAU010000075">
    <property type="protein sequence ID" value="MFB9777401.1"/>
    <property type="molecule type" value="Genomic_DNA"/>
</dbReference>
<dbReference type="RefSeq" id="WP_376841345.1">
    <property type="nucleotide sequence ID" value="NZ_JBHMAU010000075.1"/>
</dbReference>
<organism evidence="1 2">
    <name type="scientific">Brevibacterium otitidis</name>
    <dbReference type="NCBI Taxonomy" id="53364"/>
    <lineage>
        <taxon>Bacteria</taxon>
        <taxon>Bacillati</taxon>
        <taxon>Actinomycetota</taxon>
        <taxon>Actinomycetes</taxon>
        <taxon>Micrococcales</taxon>
        <taxon>Brevibacteriaceae</taxon>
        <taxon>Brevibacterium</taxon>
    </lineage>
</organism>
<evidence type="ECO:0000313" key="2">
    <source>
        <dbReference type="Proteomes" id="UP001589707"/>
    </source>
</evidence>
<comment type="caution">
    <text evidence="1">The sequence shown here is derived from an EMBL/GenBank/DDBJ whole genome shotgun (WGS) entry which is preliminary data.</text>
</comment>
<dbReference type="Proteomes" id="UP001589707">
    <property type="component" value="Unassembled WGS sequence"/>
</dbReference>